<dbReference type="GO" id="GO:0005576">
    <property type="term" value="C:extracellular region"/>
    <property type="evidence" value="ECO:0007669"/>
    <property type="project" value="TreeGrafter"/>
</dbReference>
<proteinExistence type="predicted"/>
<evidence type="ECO:0008006" key="4">
    <source>
        <dbReference type="Google" id="ProtNLM"/>
    </source>
</evidence>
<keyword evidence="1" id="KW-0732">Signal</keyword>
<accession>A0A8H7W2N2</accession>
<organism evidence="2 3">
    <name type="scientific">Cadophora malorum</name>
    <dbReference type="NCBI Taxonomy" id="108018"/>
    <lineage>
        <taxon>Eukaryota</taxon>
        <taxon>Fungi</taxon>
        <taxon>Dikarya</taxon>
        <taxon>Ascomycota</taxon>
        <taxon>Pezizomycotina</taxon>
        <taxon>Leotiomycetes</taxon>
        <taxon>Helotiales</taxon>
        <taxon>Ploettnerulaceae</taxon>
        <taxon>Cadophora</taxon>
    </lineage>
</organism>
<dbReference type="Proteomes" id="UP000664132">
    <property type="component" value="Unassembled WGS sequence"/>
</dbReference>
<dbReference type="PANTHER" id="PTHR38123:SF1">
    <property type="entry name" value="HYDROPHOBIC SURFACE BINDING PROTEIN"/>
    <property type="match status" value="1"/>
</dbReference>
<feature type="signal peptide" evidence="1">
    <location>
        <begin position="1"/>
        <end position="21"/>
    </location>
</feature>
<evidence type="ECO:0000313" key="2">
    <source>
        <dbReference type="EMBL" id="KAG4414895.1"/>
    </source>
</evidence>
<protein>
    <recommendedName>
        <fullName evidence="4">Cell wall protein</fullName>
    </recommendedName>
</protein>
<dbReference type="InterPro" id="IPR021054">
    <property type="entry name" value="Cell_wall_mannoprotein_1"/>
</dbReference>
<dbReference type="OrthoDB" id="3562054at2759"/>
<reference evidence="2" key="1">
    <citation type="submission" date="2021-02" db="EMBL/GenBank/DDBJ databases">
        <title>Genome sequence Cadophora malorum strain M34.</title>
        <authorList>
            <person name="Stefanovic E."/>
            <person name="Vu D."/>
            <person name="Scully C."/>
            <person name="Dijksterhuis J."/>
            <person name="Roader J."/>
            <person name="Houbraken J."/>
        </authorList>
    </citation>
    <scope>NUCLEOTIDE SEQUENCE</scope>
    <source>
        <strain evidence="2">M34</strain>
    </source>
</reference>
<evidence type="ECO:0000313" key="3">
    <source>
        <dbReference type="Proteomes" id="UP000664132"/>
    </source>
</evidence>
<keyword evidence="3" id="KW-1185">Reference proteome</keyword>
<gene>
    <name evidence="2" type="ORF">IFR04_011971</name>
</gene>
<evidence type="ECO:0000256" key="1">
    <source>
        <dbReference type="SAM" id="SignalP"/>
    </source>
</evidence>
<dbReference type="AlphaFoldDB" id="A0A8H7W2N2"/>
<feature type="chain" id="PRO_5034440301" description="Cell wall protein" evidence="1">
    <location>
        <begin position="22"/>
        <end position="208"/>
    </location>
</feature>
<dbReference type="Pfam" id="PF12296">
    <property type="entry name" value="HsbA"/>
    <property type="match status" value="1"/>
</dbReference>
<sequence length="208" mass="21835">MHITAFLFMLNLLFTITTSCASPDPFTSHAHLQPQVQQGDISTILADISSLNTLVSSLTTTATGYSGSLAETLALASTVKQLKSALATATTDVRAEVVLQGNESKRLVSAAEDLAMGIRALLVVLGGKAPVIAEAGYTSPVSDQLKALKASTSEVFVALDGKVGVEELESVRGMQGTVGEAFERARISFSGKVGRQRNEFVGIRLGVH</sequence>
<name>A0A8H7W2N2_9HELO</name>
<comment type="caution">
    <text evidence="2">The sequence shown here is derived from an EMBL/GenBank/DDBJ whole genome shotgun (WGS) entry which is preliminary data.</text>
</comment>
<dbReference type="EMBL" id="JAFJYH010000244">
    <property type="protein sequence ID" value="KAG4414895.1"/>
    <property type="molecule type" value="Genomic_DNA"/>
</dbReference>
<dbReference type="PANTHER" id="PTHR38123">
    <property type="entry name" value="CELL WALL SERINE-THREONINE-RICH GALACTOMANNOPROTEIN MP1 (AFU_ORTHOLOGUE AFUA_4G03240)"/>
    <property type="match status" value="1"/>
</dbReference>